<dbReference type="KEGG" id="aaut:ACETAC_09665"/>
<evidence type="ECO:0000256" key="1">
    <source>
        <dbReference type="SAM" id="Phobius"/>
    </source>
</evidence>
<accession>A0A975GAC2</accession>
<dbReference type="AlphaFoldDB" id="A0A975GAC2"/>
<gene>
    <name evidence="2" type="ORF">ACETAC_09665</name>
</gene>
<protein>
    <submittedName>
        <fullName evidence="2">PD40 domain-containing protein</fullName>
    </submittedName>
</protein>
<dbReference type="InterPro" id="IPR011042">
    <property type="entry name" value="6-blade_b-propeller_TolB-like"/>
</dbReference>
<dbReference type="SUPFAM" id="SSF82171">
    <property type="entry name" value="DPP6 N-terminal domain-like"/>
    <property type="match status" value="1"/>
</dbReference>
<dbReference type="PANTHER" id="PTHR36842">
    <property type="entry name" value="PROTEIN TOLB HOMOLOG"/>
    <property type="match status" value="1"/>
</dbReference>
<feature type="transmembrane region" description="Helical" evidence="1">
    <location>
        <begin position="39"/>
        <end position="58"/>
    </location>
</feature>
<dbReference type="EMBL" id="CP060096">
    <property type="protein sequence ID" value="QSZ27115.1"/>
    <property type="molecule type" value="Genomic_DNA"/>
</dbReference>
<name>A0A975GAC2_9THEO</name>
<keyword evidence="1" id="KW-1133">Transmembrane helix</keyword>
<keyword evidence="3" id="KW-1185">Reference proteome</keyword>
<proteinExistence type="predicted"/>
<dbReference type="PANTHER" id="PTHR36842:SF1">
    <property type="entry name" value="PROTEIN TOLB"/>
    <property type="match status" value="1"/>
</dbReference>
<sequence length="648" mass="74188">MDEKRIEENLNKLKDLIPVNYQLKESLKKRFYRNRWKKMGVAIAAAAAVLLMVFSFGIKHLQDNLITKVNAEELKIINQISFISLGKINAGKIAEYNGTIYIPLHDKGIYKYDSKGFKKIIDKPAGEVAISTNGTKLVFIANTSAGKNAIYIKDLNDGKENKIIESKDSDTYYSDATFSPDGNKIIYTEQVIVPRETHGFEVKESNINTVDLKNLKITKLTDGCCGSFVKNGDAIVFERDNKIIYKNLKDSSEKIIDEGKRPSVSPNGYYIAYEKYEIKNEKVEDVNVRINMNNIWIADASSLTTKKQVTLNVPKSVPPGMPKEEIQNYVTDTLYSYYWPVWSSDSRSIFVLKNLNEDIRGNTMQLMKIELSREELTPEEVVKKFLQAIIVRDKDFARVLMKNSPAIMIVSNPHPVAYEILESGTEGSTPYVDASLSYEYSMNGYCSVDKSRYYLSPSENGYIIDSIKHLETVEFIEKKGTFYKIENNVKTKLFDKGEIPKEILPDNLNTHATTLTYSPKTNTIFFTIQTDDRSQTRIISNNISKKEFKLIDSFENTFIPDIKVDSSGKYLAVLAYNNTSQQSNAYVYNFKTGERINLKAKFKNTKIEEISPRFWQQDKLIFQISLKEGSLYYIYDPYKPYKDEVLIP</sequence>
<dbReference type="Proteomes" id="UP000671913">
    <property type="component" value="Chromosome"/>
</dbReference>
<dbReference type="Gene3D" id="2.120.10.30">
    <property type="entry name" value="TolB, C-terminal domain"/>
    <property type="match status" value="1"/>
</dbReference>
<organism evidence="2 3">
    <name type="scientific">Aceticella autotrophica</name>
    <dbReference type="NCBI Taxonomy" id="2755338"/>
    <lineage>
        <taxon>Bacteria</taxon>
        <taxon>Bacillati</taxon>
        <taxon>Bacillota</taxon>
        <taxon>Clostridia</taxon>
        <taxon>Thermoanaerobacterales</taxon>
        <taxon>Thermoanaerobacteraceae</taxon>
        <taxon>Aceticella</taxon>
    </lineage>
</organism>
<evidence type="ECO:0000313" key="2">
    <source>
        <dbReference type="EMBL" id="QSZ27115.1"/>
    </source>
</evidence>
<dbReference type="RefSeq" id="WP_284679802.1">
    <property type="nucleotide sequence ID" value="NZ_CP060096.1"/>
</dbReference>
<reference evidence="2" key="1">
    <citation type="submission" date="2020-08" db="EMBL/GenBank/DDBJ databases">
        <title>Genomic insights into the carbon and energy metabolism of the first obligate autotrophic acetogenic bacterium Aceticella autotrophica gen. nov., sp. nov.</title>
        <authorList>
            <person name="Toshchakov S.V."/>
            <person name="Elcheninov A.G."/>
            <person name="Kublanov I.V."/>
            <person name="Frolov E.N."/>
            <person name="Lebedinsky A.V."/>
        </authorList>
    </citation>
    <scope>NUCLEOTIDE SEQUENCE</scope>
    <source>
        <strain evidence="2">3443-3Ac</strain>
    </source>
</reference>
<evidence type="ECO:0000313" key="3">
    <source>
        <dbReference type="Proteomes" id="UP000671913"/>
    </source>
</evidence>
<keyword evidence="1" id="KW-0812">Transmembrane</keyword>
<keyword evidence="1" id="KW-0472">Membrane</keyword>